<organism evidence="7 8">
    <name type="scientific">Catenulispora pinistramenti</name>
    <dbReference type="NCBI Taxonomy" id="2705254"/>
    <lineage>
        <taxon>Bacteria</taxon>
        <taxon>Bacillati</taxon>
        <taxon>Actinomycetota</taxon>
        <taxon>Actinomycetes</taxon>
        <taxon>Catenulisporales</taxon>
        <taxon>Catenulisporaceae</taxon>
        <taxon>Catenulispora</taxon>
    </lineage>
</organism>
<sequence length="282" mass="29451">MGIRSDLHLHAWALVAAAKREWRVARRYPDVFIGAVAWPVVTPVVFVFQARASIGHGTPGRTGQTIPTDSVHLAVFLYLGWLVASWLALLLTESSASLSGQRVQGSLETTLLSPATRLTLLFGLAPVLLVTGALSYIAVLLALVMGFGAHIALSSALAGGLVILLAGPTLAAIAAAAGTTTLFMRRSGGLVDIARALSVTFCGFTAPLAIMPSWAAKIGRLLPPTWTVNALRNTMFGGPSKTDWTRLSLLLIGTFLAISALSLAAFAAGEQRGRRSGTLGGV</sequence>
<feature type="transmembrane region" description="Helical" evidence="5">
    <location>
        <begin position="31"/>
        <end position="50"/>
    </location>
</feature>
<proteinExistence type="predicted"/>
<name>A0ABS5L3T3_9ACTN</name>
<evidence type="ECO:0000256" key="3">
    <source>
        <dbReference type="ARBA" id="ARBA00022989"/>
    </source>
</evidence>
<feature type="transmembrane region" description="Helical" evidence="5">
    <location>
        <begin position="247"/>
        <end position="268"/>
    </location>
</feature>
<feature type="transmembrane region" description="Helical" evidence="5">
    <location>
        <begin position="196"/>
        <end position="216"/>
    </location>
</feature>
<feature type="domain" description="ABC-2 type transporter transmembrane" evidence="6">
    <location>
        <begin position="15"/>
        <end position="236"/>
    </location>
</feature>
<evidence type="ECO:0000259" key="6">
    <source>
        <dbReference type="Pfam" id="PF01061"/>
    </source>
</evidence>
<evidence type="ECO:0000313" key="8">
    <source>
        <dbReference type="Proteomes" id="UP000730482"/>
    </source>
</evidence>
<reference evidence="7 8" key="1">
    <citation type="submission" date="2020-02" db="EMBL/GenBank/DDBJ databases">
        <title>Acidophilic actinobacteria isolated from forest soil.</title>
        <authorList>
            <person name="Golinska P."/>
        </authorList>
    </citation>
    <scope>NUCLEOTIDE SEQUENCE [LARGE SCALE GENOMIC DNA]</scope>
    <source>
        <strain evidence="7 8">NL8</strain>
    </source>
</reference>
<dbReference type="PANTHER" id="PTHR43229">
    <property type="entry name" value="NODULATION PROTEIN J"/>
    <property type="match status" value="1"/>
</dbReference>
<feature type="transmembrane region" description="Helical" evidence="5">
    <location>
        <begin position="120"/>
        <end position="145"/>
    </location>
</feature>
<comment type="subcellular location">
    <subcellularLocation>
        <location evidence="1">Membrane</location>
        <topology evidence="1">Multi-pass membrane protein</topology>
    </subcellularLocation>
</comment>
<feature type="transmembrane region" description="Helical" evidence="5">
    <location>
        <begin position="70"/>
        <end position="92"/>
    </location>
</feature>
<evidence type="ECO:0000256" key="1">
    <source>
        <dbReference type="ARBA" id="ARBA00004141"/>
    </source>
</evidence>
<comment type="caution">
    <text evidence="7">The sequence shown here is derived from an EMBL/GenBank/DDBJ whole genome shotgun (WGS) entry which is preliminary data.</text>
</comment>
<evidence type="ECO:0000256" key="5">
    <source>
        <dbReference type="SAM" id="Phobius"/>
    </source>
</evidence>
<keyword evidence="2 5" id="KW-0812">Transmembrane</keyword>
<accession>A0ABS5L3T3</accession>
<dbReference type="Proteomes" id="UP000730482">
    <property type="component" value="Unassembled WGS sequence"/>
</dbReference>
<gene>
    <name evidence="7" type="ORF">KGQ19_39145</name>
</gene>
<keyword evidence="3 5" id="KW-1133">Transmembrane helix</keyword>
<dbReference type="Pfam" id="PF01061">
    <property type="entry name" value="ABC2_membrane"/>
    <property type="match status" value="1"/>
</dbReference>
<evidence type="ECO:0000313" key="7">
    <source>
        <dbReference type="EMBL" id="MBS2552887.1"/>
    </source>
</evidence>
<evidence type="ECO:0000256" key="2">
    <source>
        <dbReference type="ARBA" id="ARBA00022692"/>
    </source>
</evidence>
<protein>
    <submittedName>
        <fullName evidence="7">ABC transporter permease</fullName>
    </submittedName>
</protein>
<dbReference type="PANTHER" id="PTHR43229:SF6">
    <property type="entry name" value="ABC-TYPE MULTIDRUG TRANSPORT SYSTEM, PERMEASE COMPONENT"/>
    <property type="match status" value="1"/>
</dbReference>
<dbReference type="InterPro" id="IPR051784">
    <property type="entry name" value="Nod_factor_ABC_transporter"/>
</dbReference>
<dbReference type="InterPro" id="IPR013525">
    <property type="entry name" value="ABC2_TM"/>
</dbReference>
<keyword evidence="8" id="KW-1185">Reference proteome</keyword>
<dbReference type="EMBL" id="JAAFYZ010000217">
    <property type="protein sequence ID" value="MBS2552887.1"/>
    <property type="molecule type" value="Genomic_DNA"/>
</dbReference>
<evidence type="ECO:0000256" key="4">
    <source>
        <dbReference type="ARBA" id="ARBA00023136"/>
    </source>
</evidence>
<dbReference type="RefSeq" id="WP_212018910.1">
    <property type="nucleotide sequence ID" value="NZ_JAAFYZ010000217.1"/>
</dbReference>
<keyword evidence="4 5" id="KW-0472">Membrane</keyword>
<feature type="transmembrane region" description="Helical" evidence="5">
    <location>
        <begin position="151"/>
        <end position="184"/>
    </location>
</feature>